<keyword evidence="3" id="KW-1185">Reference proteome</keyword>
<comment type="caution">
    <text evidence="2">The sequence shown here is derived from an EMBL/GenBank/DDBJ whole genome shotgun (WGS) entry which is preliminary data.</text>
</comment>
<evidence type="ECO:0000313" key="2">
    <source>
        <dbReference type="EMBL" id="GEN60192.1"/>
    </source>
</evidence>
<organism evidence="2 3">
    <name type="scientific">Acetobacter nitrogenifigens DSM 23921 = NBRC 105050</name>
    <dbReference type="NCBI Taxonomy" id="1120919"/>
    <lineage>
        <taxon>Bacteria</taxon>
        <taxon>Pseudomonadati</taxon>
        <taxon>Pseudomonadota</taxon>
        <taxon>Alphaproteobacteria</taxon>
        <taxon>Acetobacterales</taxon>
        <taxon>Acetobacteraceae</taxon>
        <taxon>Acetobacter</taxon>
    </lineage>
</organism>
<dbReference type="AlphaFoldDB" id="A0A511XB97"/>
<feature type="chain" id="PRO_5021998239" evidence="1">
    <location>
        <begin position="27"/>
        <end position="202"/>
    </location>
</feature>
<dbReference type="Proteomes" id="UP000321635">
    <property type="component" value="Unassembled WGS sequence"/>
</dbReference>
<reference evidence="2 3" key="1">
    <citation type="submission" date="2019-07" db="EMBL/GenBank/DDBJ databases">
        <title>Whole genome shotgun sequence of Acetobacter nitrogenifigens NBRC 105050.</title>
        <authorList>
            <person name="Hosoyama A."/>
            <person name="Uohara A."/>
            <person name="Ohji S."/>
            <person name="Ichikawa N."/>
        </authorList>
    </citation>
    <scope>NUCLEOTIDE SEQUENCE [LARGE SCALE GENOMIC DNA]</scope>
    <source>
        <strain evidence="2 3">NBRC 105050</strain>
    </source>
</reference>
<evidence type="ECO:0000313" key="3">
    <source>
        <dbReference type="Proteomes" id="UP000321635"/>
    </source>
</evidence>
<evidence type="ECO:0000256" key="1">
    <source>
        <dbReference type="SAM" id="SignalP"/>
    </source>
</evidence>
<protein>
    <submittedName>
        <fullName evidence="2">Uncharacterized protein</fullName>
    </submittedName>
</protein>
<keyword evidence="1" id="KW-0732">Signal</keyword>
<proteinExistence type="predicted"/>
<name>A0A511XB97_9PROT</name>
<feature type="signal peptide" evidence="1">
    <location>
        <begin position="1"/>
        <end position="26"/>
    </location>
</feature>
<accession>A0A511XB97</accession>
<gene>
    <name evidence="2" type="ORF">ANI02nite_20760</name>
</gene>
<dbReference type="STRING" id="1120919.GCA_000429165_01050"/>
<dbReference type="RefSeq" id="WP_026397172.1">
    <property type="nucleotide sequence ID" value="NZ_AUBI01000003.1"/>
</dbReference>
<dbReference type="OrthoDB" id="7225924at2"/>
<dbReference type="EMBL" id="BJYF01000011">
    <property type="protein sequence ID" value="GEN60192.1"/>
    <property type="molecule type" value="Genomic_DNA"/>
</dbReference>
<sequence>MSFPHRFALALGAAVLGAAVIPPASAQGVITSNMTAVDTVETIDPDTGTVLLTTAGGDHVTVSVPADARKKLPHIEPGDQLRLHFFQTVDAEIAPPDSPAPESTVSASKGYARRHPHGTMVSFRRQRVHVLAVDAPHHTVTFSDGDLASRTVTVRQKAMRDFLATLKPGDTVDLTTMDSVGFEVLNRTVTPDVKVQENAGQH</sequence>